<evidence type="ECO:0000256" key="2">
    <source>
        <dbReference type="ARBA" id="ARBA00022723"/>
    </source>
</evidence>
<dbReference type="PROSITE" id="PS51379">
    <property type="entry name" value="4FE4S_FER_2"/>
    <property type="match status" value="2"/>
</dbReference>
<protein>
    <submittedName>
        <fullName evidence="6">4Fe-4S ferredoxin</fullName>
    </submittedName>
</protein>
<keyword evidence="4" id="KW-0411">Iron-sulfur</keyword>
<dbReference type="GO" id="GO:0016491">
    <property type="term" value="F:oxidoreductase activity"/>
    <property type="evidence" value="ECO:0007669"/>
    <property type="project" value="UniProtKB-ARBA"/>
</dbReference>
<evidence type="ECO:0000256" key="4">
    <source>
        <dbReference type="ARBA" id="ARBA00023014"/>
    </source>
</evidence>
<dbReference type="AlphaFoldDB" id="A0A523BDP0"/>
<feature type="domain" description="4Fe-4S ferredoxin-type" evidence="5">
    <location>
        <begin position="5"/>
        <end position="34"/>
    </location>
</feature>
<dbReference type="Pfam" id="PF13237">
    <property type="entry name" value="Fer4_10"/>
    <property type="match status" value="1"/>
</dbReference>
<feature type="domain" description="4Fe-4S ferredoxin-type" evidence="5">
    <location>
        <begin position="35"/>
        <end position="66"/>
    </location>
</feature>
<dbReference type="PANTHER" id="PTHR43687">
    <property type="entry name" value="ADENYLYLSULFATE REDUCTASE, BETA SUBUNIT"/>
    <property type="match status" value="1"/>
</dbReference>
<reference evidence="6 7" key="1">
    <citation type="journal article" date="2019" name="Nat. Microbiol.">
        <title>Expanding anaerobic alkane metabolism in the domain of Archaea.</title>
        <authorList>
            <person name="Wang Y."/>
            <person name="Wegener G."/>
            <person name="Hou J."/>
            <person name="Wang F."/>
            <person name="Xiao X."/>
        </authorList>
    </citation>
    <scope>NUCLEOTIDE SEQUENCE [LARGE SCALE GENOMIC DNA]</scope>
    <source>
        <strain evidence="6">WYZ-LMO11</strain>
    </source>
</reference>
<keyword evidence="2" id="KW-0479">Metal-binding</keyword>
<dbReference type="EMBL" id="QNVI01000038">
    <property type="protein sequence ID" value="TDA39067.1"/>
    <property type="molecule type" value="Genomic_DNA"/>
</dbReference>
<accession>A0A523BDP0</accession>
<dbReference type="GO" id="GO:0051539">
    <property type="term" value="F:4 iron, 4 sulfur cluster binding"/>
    <property type="evidence" value="ECO:0007669"/>
    <property type="project" value="UniProtKB-KW"/>
</dbReference>
<proteinExistence type="predicted"/>
<sequence length="67" mass="7445">MAKNWYSIIDYDKCNGCLTCYSFCPHGVFETRSDGKPLVAHPESCVELCRGCQKVCPTGAISYFGDK</sequence>
<dbReference type="Proteomes" id="UP000317265">
    <property type="component" value="Unassembled WGS sequence"/>
</dbReference>
<evidence type="ECO:0000256" key="1">
    <source>
        <dbReference type="ARBA" id="ARBA00022485"/>
    </source>
</evidence>
<dbReference type="SUPFAM" id="SSF54862">
    <property type="entry name" value="4Fe-4S ferredoxins"/>
    <property type="match status" value="1"/>
</dbReference>
<keyword evidence="1" id="KW-0004">4Fe-4S</keyword>
<gene>
    <name evidence="6" type="ORF">DSO09_02780</name>
</gene>
<evidence type="ECO:0000256" key="3">
    <source>
        <dbReference type="ARBA" id="ARBA00023004"/>
    </source>
</evidence>
<dbReference type="Gene3D" id="3.30.70.20">
    <property type="match status" value="1"/>
</dbReference>
<dbReference type="InterPro" id="IPR017896">
    <property type="entry name" value="4Fe4S_Fe-S-bd"/>
</dbReference>
<evidence type="ECO:0000259" key="5">
    <source>
        <dbReference type="PROSITE" id="PS51379"/>
    </source>
</evidence>
<comment type="caution">
    <text evidence="6">The sequence shown here is derived from an EMBL/GenBank/DDBJ whole genome shotgun (WGS) entry which is preliminary data.</text>
</comment>
<evidence type="ECO:0000313" key="6">
    <source>
        <dbReference type="EMBL" id="TDA39067.1"/>
    </source>
</evidence>
<name>A0A523BDP0_9CREN</name>
<dbReference type="InterPro" id="IPR017900">
    <property type="entry name" value="4Fe4S_Fe_S_CS"/>
</dbReference>
<dbReference type="GO" id="GO:0046872">
    <property type="term" value="F:metal ion binding"/>
    <property type="evidence" value="ECO:0007669"/>
    <property type="project" value="UniProtKB-KW"/>
</dbReference>
<dbReference type="PROSITE" id="PS00198">
    <property type="entry name" value="4FE4S_FER_1"/>
    <property type="match status" value="1"/>
</dbReference>
<keyword evidence="3" id="KW-0408">Iron</keyword>
<dbReference type="PANTHER" id="PTHR43687:SF1">
    <property type="entry name" value="FERREDOXIN III"/>
    <property type="match status" value="1"/>
</dbReference>
<organism evidence="6 7">
    <name type="scientific">Thermoproteota archaeon</name>
    <dbReference type="NCBI Taxonomy" id="2056631"/>
    <lineage>
        <taxon>Archaea</taxon>
        <taxon>Thermoproteota</taxon>
    </lineage>
</organism>
<evidence type="ECO:0000313" key="7">
    <source>
        <dbReference type="Proteomes" id="UP000317265"/>
    </source>
</evidence>
<dbReference type="InterPro" id="IPR050572">
    <property type="entry name" value="Fe-S_Ferredoxin"/>
</dbReference>